<sequence>MATDTSPSIIAIATISLFVFIGFVVWAFLRYIPRWLAQFRIRNRSGTEEEAGTGLSIVTRIEHREFDWPDGRGRGAYDIEVSRPIVVRTGSRPGSAAPDAERGRDRGNGLVGSKNY</sequence>
<feature type="transmembrane region" description="Helical" evidence="2">
    <location>
        <begin position="6"/>
        <end position="32"/>
    </location>
</feature>
<evidence type="ECO:0000313" key="3">
    <source>
        <dbReference type="EMBL" id="CAJ2502686.1"/>
    </source>
</evidence>
<name>A0AAI8VD06_9PEZI</name>
<keyword evidence="2" id="KW-0812">Transmembrane</keyword>
<reference evidence="3" key="1">
    <citation type="submission" date="2023-10" db="EMBL/GenBank/DDBJ databases">
        <authorList>
            <person name="Hackl T."/>
        </authorList>
    </citation>
    <scope>NUCLEOTIDE SEQUENCE</scope>
</reference>
<organism evidence="3 4">
    <name type="scientific">Anthostomella pinea</name>
    <dbReference type="NCBI Taxonomy" id="933095"/>
    <lineage>
        <taxon>Eukaryota</taxon>
        <taxon>Fungi</taxon>
        <taxon>Dikarya</taxon>
        <taxon>Ascomycota</taxon>
        <taxon>Pezizomycotina</taxon>
        <taxon>Sordariomycetes</taxon>
        <taxon>Xylariomycetidae</taxon>
        <taxon>Xylariales</taxon>
        <taxon>Xylariaceae</taxon>
        <taxon>Anthostomella</taxon>
    </lineage>
</organism>
<evidence type="ECO:0000313" key="4">
    <source>
        <dbReference type="Proteomes" id="UP001295740"/>
    </source>
</evidence>
<evidence type="ECO:0000256" key="2">
    <source>
        <dbReference type="SAM" id="Phobius"/>
    </source>
</evidence>
<keyword evidence="4" id="KW-1185">Reference proteome</keyword>
<dbReference type="Proteomes" id="UP001295740">
    <property type="component" value="Unassembled WGS sequence"/>
</dbReference>
<dbReference type="AlphaFoldDB" id="A0AAI8VD06"/>
<proteinExistence type="predicted"/>
<comment type="caution">
    <text evidence="3">The sequence shown here is derived from an EMBL/GenBank/DDBJ whole genome shotgun (WGS) entry which is preliminary data.</text>
</comment>
<protein>
    <submittedName>
        <fullName evidence="3">Uu.00g100800.m01.CDS01</fullName>
    </submittedName>
</protein>
<feature type="region of interest" description="Disordered" evidence="1">
    <location>
        <begin position="88"/>
        <end position="116"/>
    </location>
</feature>
<keyword evidence="2" id="KW-1133">Transmembrane helix</keyword>
<accession>A0AAI8VD06</accession>
<evidence type="ECO:0000256" key="1">
    <source>
        <dbReference type="SAM" id="MobiDB-lite"/>
    </source>
</evidence>
<dbReference type="EMBL" id="CAUWAG010000004">
    <property type="protein sequence ID" value="CAJ2502686.1"/>
    <property type="molecule type" value="Genomic_DNA"/>
</dbReference>
<gene>
    <name evidence="3" type="ORF">KHLLAP_LOCUS3154</name>
</gene>
<keyword evidence="2" id="KW-0472">Membrane</keyword>